<reference evidence="1 2" key="1">
    <citation type="submission" date="2013-12" db="EMBL/GenBank/DDBJ databases">
        <authorList>
            <person name="Formusa P.A."/>
            <person name="Habash M."/>
            <person name="Lee H."/>
            <person name="Trevors J.T."/>
        </authorList>
    </citation>
    <scope>NUCLEOTIDE SEQUENCE [LARGE SCALE GENOMIC DNA]</scope>
    <source>
        <strain evidence="1 2">PD30</strain>
    </source>
</reference>
<sequence>MAAVLVGQFHARDAEGRVYSVHEFQESTPSADGLTGSVPVTTYKLAIGDRVKKLDDNQFLLVQSDVTIVREPDTYVGSRPEPTIAS</sequence>
<evidence type="ECO:0000313" key="1">
    <source>
        <dbReference type="EMBL" id="KDD70310.1"/>
    </source>
</evidence>
<protein>
    <submittedName>
        <fullName evidence="1">Uncharacterized protein</fullName>
    </submittedName>
</protein>
<gene>
    <name evidence="1" type="ORF">V466_03180</name>
</gene>
<dbReference type="RefSeq" id="WP_033054629.1">
    <property type="nucleotide sequence ID" value="NZ_AZQQ01000061.1"/>
</dbReference>
<dbReference type="AlphaFoldDB" id="A0A059L877"/>
<dbReference type="eggNOG" id="ENOG50305UA">
    <property type="taxonomic scope" value="Bacteria"/>
</dbReference>
<dbReference type="Proteomes" id="UP000026739">
    <property type="component" value="Unassembled WGS sequence"/>
</dbReference>
<dbReference type="EMBL" id="AZQQ01000061">
    <property type="protein sequence ID" value="KDD70310.1"/>
    <property type="molecule type" value="Genomic_DNA"/>
</dbReference>
<proteinExistence type="predicted"/>
<comment type="caution">
    <text evidence="1">The sequence shown here is derived from an EMBL/GenBank/DDBJ whole genome shotgun (WGS) entry which is preliminary data.</text>
</comment>
<organism evidence="1 2">
    <name type="scientific">Pseudomonas mandelii PD30</name>
    <dbReference type="NCBI Taxonomy" id="1419583"/>
    <lineage>
        <taxon>Bacteria</taxon>
        <taxon>Pseudomonadati</taxon>
        <taxon>Pseudomonadota</taxon>
        <taxon>Gammaproteobacteria</taxon>
        <taxon>Pseudomonadales</taxon>
        <taxon>Pseudomonadaceae</taxon>
        <taxon>Pseudomonas</taxon>
    </lineage>
</organism>
<evidence type="ECO:0000313" key="2">
    <source>
        <dbReference type="Proteomes" id="UP000026739"/>
    </source>
</evidence>
<name>A0A059L877_9PSED</name>
<accession>A0A059L877</accession>